<reference evidence="1 2" key="2">
    <citation type="submission" date="2015-10" db="EMBL/GenBank/DDBJ databases">
        <title>Draft Genome Sequence of Prosthecomicrobium hirschii ATCC 27832.</title>
        <authorList>
            <person name="Daniel J."/>
            <person name="Givan S.A."/>
            <person name="Brun Y.V."/>
            <person name="Brown P.J."/>
        </authorList>
    </citation>
    <scope>NUCLEOTIDE SEQUENCE [LARGE SCALE GENOMIC DNA]</scope>
    <source>
        <strain evidence="1 2">16</strain>
    </source>
</reference>
<name>A0A0P6W9S4_9HYPH</name>
<evidence type="ECO:0000313" key="2">
    <source>
        <dbReference type="Proteomes" id="UP000048984"/>
    </source>
</evidence>
<sequence length="150" mass="16205">MGDIVAKPETSPAAARVSLTVDLPHGGRIGPEDVDLIETIARERSIVGAGRALGQSYRKTWLMVDALNRMFESRVIDTFPGRRQAGATVTDFGRRLVALYRSAERRANATTARALDEIVASLDWRFEAAVTPADAVTPTARDAAAADRPD</sequence>
<reference evidence="1 2" key="1">
    <citation type="submission" date="2015-09" db="EMBL/GenBank/DDBJ databases">
        <authorList>
            <person name="Jackson K.R."/>
            <person name="Lunt B.L."/>
            <person name="Fisher J.N.B."/>
            <person name="Gardner A.V."/>
            <person name="Bailey M.E."/>
            <person name="Deus L.M."/>
            <person name="Earl A.S."/>
            <person name="Gibby P.D."/>
            <person name="Hartmann K.A."/>
            <person name="Liu J.E."/>
            <person name="Manci A.M."/>
            <person name="Nielsen D.A."/>
            <person name="Solomon M.B."/>
            <person name="Breakwell D.P."/>
            <person name="Burnett S.H."/>
            <person name="Grose J.H."/>
        </authorList>
    </citation>
    <scope>NUCLEOTIDE SEQUENCE [LARGE SCALE GENOMIC DNA]</scope>
    <source>
        <strain evidence="1 2">16</strain>
    </source>
</reference>
<dbReference type="AlphaFoldDB" id="A0A0P6W9S4"/>
<evidence type="ECO:0000313" key="1">
    <source>
        <dbReference type="EMBL" id="KPL55982.1"/>
    </source>
</evidence>
<gene>
    <name evidence="1" type="ORF">ABB55_17955</name>
</gene>
<organism evidence="1 2">
    <name type="scientific">Prosthecodimorpha hirschii</name>
    <dbReference type="NCBI Taxonomy" id="665126"/>
    <lineage>
        <taxon>Bacteria</taxon>
        <taxon>Pseudomonadati</taxon>
        <taxon>Pseudomonadota</taxon>
        <taxon>Alphaproteobacteria</taxon>
        <taxon>Hyphomicrobiales</taxon>
        <taxon>Ancalomicrobiaceae</taxon>
        <taxon>Prosthecodimorpha</taxon>
    </lineage>
</organism>
<proteinExistence type="predicted"/>
<dbReference type="PANTHER" id="PTHR30432">
    <property type="entry name" value="TRANSCRIPTIONAL REGULATOR MODE"/>
    <property type="match status" value="1"/>
</dbReference>
<dbReference type="EMBL" id="LJYW01000001">
    <property type="protein sequence ID" value="KPL55982.1"/>
    <property type="molecule type" value="Genomic_DNA"/>
</dbReference>
<dbReference type="InterPro" id="IPR036388">
    <property type="entry name" value="WH-like_DNA-bd_sf"/>
</dbReference>
<dbReference type="PANTHER" id="PTHR30432:SF1">
    <property type="entry name" value="DNA-BINDING TRANSCRIPTIONAL DUAL REGULATOR MODE"/>
    <property type="match status" value="1"/>
</dbReference>
<dbReference type="InterPro" id="IPR036390">
    <property type="entry name" value="WH_DNA-bd_sf"/>
</dbReference>
<dbReference type="STRING" id="665126.ABB55_17955"/>
<dbReference type="RefSeq" id="WP_054360023.1">
    <property type="nucleotide sequence ID" value="NZ_LJYW01000001.1"/>
</dbReference>
<dbReference type="Proteomes" id="UP000048984">
    <property type="component" value="Unassembled WGS sequence"/>
</dbReference>
<protein>
    <submittedName>
        <fullName evidence="1">Uncharacterized protein</fullName>
    </submittedName>
</protein>
<keyword evidence="2" id="KW-1185">Reference proteome</keyword>
<accession>A0A0P6W9S4</accession>
<dbReference type="InterPro" id="IPR051815">
    <property type="entry name" value="Molybdate_resp_trans_reg"/>
</dbReference>
<dbReference type="SUPFAM" id="SSF46785">
    <property type="entry name" value="Winged helix' DNA-binding domain"/>
    <property type="match status" value="1"/>
</dbReference>
<comment type="caution">
    <text evidence="1">The sequence shown here is derived from an EMBL/GenBank/DDBJ whole genome shotgun (WGS) entry which is preliminary data.</text>
</comment>
<dbReference type="Gene3D" id="1.10.10.10">
    <property type="entry name" value="Winged helix-like DNA-binding domain superfamily/Winged helix DNA-binding domain"/>
    <property type="match status" value="1"/>
</dbReference>